<sequence>MSDLKKLAQYMVYSYEIRSNSQFNNSELKLQKLMYLAQRESLALTNEPLFDNDFEGWKYGPVLPQLRFFFENDYAPFDPVKEKCLSDKEQYVIDNVIAQYGQFEAWALADLTHKENSWLKSRNGLSDSDHGYSHINVDDIREDAKKVRLYDHEYDMYIDEFEDFDDEVLAL</sequence>
<dbReference type="RefSeq" id="WP_071856849.1">
    <property type="nucleotide sequence ID" value="NZ_JBHSHK010000005.1"/>
</dbReference>
<protein>
    <recommendedName>
        <fullName evidence="1">Antitoxin SocA-like Panacea domain-containing protein</fullName>
    </recommendedName>
</protein>
<dbReference type="AlphaFoldDB" id="A0A1L8TQ24"/>
<proteinExistence type="predicted"/>
<comment type="caution">
    <text evidence="2">The sequence shown here is derived from an EMBL/GenBank/DDBJ whole genome shotgun (WGS) entry which is preliminary data.</text>
</comment>
<dbReference type="Proteomes" id="UP000182077">
    <property type="component" value="Unassembled WGS sequence"/>
</dbReference>
<keyword evidence="3" id="KW-1185">Reference proteome</keyword>
<name>A0A1L8TQ24_9ENTE</name>
<dbReference type="Pfam" id="PF13274">
    <property type="entry name" value="SocA_Panacea"/>
    <property type="match status" value="1"/>
</dbReference>
<organism evidence="2 3">
    <name type="scientific">Enterococcus hermanniensis</name>
    <dbReference type="NCBI Taxonomy" id="249189"/>
    <lineage>
        <taxon>Bacteria</taxon>
        <taxon>Bacillati</taxon>
        <taxon>Bacillota</taxon>
        <taxon>Bacilli</taxon>
        <taxon>Lactobacillales</taxon>
        <taxon>Enterococcaceae</taxon>
        <taxon>Enterococcus</taxon>
    </lineage>
</organism>
<gene>
    <name evidence="2" type="ORF">RV04_GL000815</name>
</gene>
<feature type="domain" description="Antitoxin SocA-like Panacea" evidence="1">
    <location>
        <begin position="30"/>
        <end position="118"/>
    </location>
</feature>
<evidence type="ECO:0000313" key="3">
    <source>
        <dbReference type="Proteomes" id="UP000182077"/>
    </source>
</evidence>
<dbReference type="OrthoDB" id="9799173at2"/>
<dbReference type="EMBL" id="JXKQ01000002">
    <property type="protein sequence ID" value="OJG46387.1"/>
    <property type="molecule type" value="Genomic_DNA"/>
</dbReference>
<reference evidence="2 3" key="1">
    <citation type="submission" date="2014-12" db="EMBL/GenBank/DDBJ databases">
        <title>Draft genome sequences of 29 type strains of Enterococci.</title>
        <authorList>
            <person name="Zhong Z."/>
            <person name="Sun Z."/>
            <person name="Liu W."/>
            <person name="Zhang W."/>
            <person name="Zhang H."/>
        </authorList>
    </citation>
    <scope>NUCLEOTIDE SEQUENCE [LARGE SCALE GENOMIC DNA]</scope>
    <source>
        <strain evidence="2 3">DSM 17122</strain>
    </source>
</reference>
<evidence type="ECO:0000313" key="2">
    <source>
        <dbReference type="EMBL" id="OJG46387.1"/>
    </source>
</evidence>
<evidence type="ECO:0000259" key="1">
    <source>
        <dbReference type="Pfam" id="PF13274"/>
    </source>
</evidence>
<dbReference type="InterPro" id="IPR025272">
    <property type="entry name" value="SocA_Panacea"/>
</dbReference>
<accession>A0A1L8TQ24</accession>